<keyword evidence="1" id="KW-0472">Membrane</keyword>
<evidence type="ECO:0008006" key="4">
    <source>
        <dbReference type="Google" id="ProtNLM"/>
    </source>
</evidence>
<dbReference type="RefSeq" id="WP_191694860.1">
    <property type="nucleotide sequence ID" value="NZ_JACSQN010000009.1"/>
</dbReference>
<keyword evidence="1" id="KW-1133">Transmembrane helix</keyword>
<keyword evidence="3" id="KW-1185">Reference proteome</keyword>
<comment type="caution">
    <text evidence="2">The sequence shown here is derived from an EMBL/GenBank/DDBJ whole genome shotgun (WGS) entry which is preliminary data.</text>
</comment>
<evidence type="ECO:0000256" key="1">
    <source>
        <dbReference type="SAM" id="Phobius"/>
    </source>
</evidence>
<sequence>MRIFINECKKALTSPILITLLIVFSAFNIFIIVSSSDHKEELKIVNEIIDKYGREITDDSLKQFEKDIQSDLLGLTEITGKQFESIYDFLDGLRFEEQEQYSDRDWEFFNSLQLKEMYFGMANSIDASYAEIDVQDGARGDLKGYGISGKAAETYLRENEEFAERFNEMVDNEEHKEWFFAGKPYFMHSFLFKTVFLHITIESLLLIVLMTALITTYEFENRTQLLTYSTHRGRKLMKDKLAASLAVSTVISLFLFTITLGTYFFLFDYSHVWKTSISSAFNWENPFPYVTWWDLSVGEFLVAVVVLVFIIQLLFSGLTFALAVIVKNSYTTFFLVAALFILAWLLPTFMPKSSNLFIVTSYTLSTLTMAVSQSFMGSSGLILFKNFEWMTISCWTIITIVFCTITYKRFRKMDIQ</sequence>
<feature type="transmembrane region" description="Helical" evidence="1">
    <location>
        <begin position="195"/>
        <end position="220"/>
    </location>
</feature>
<dbReference type="EMBL" id="JACSQN010000009">
    <property type="protein sequence ID" value="MBD7985063.1"/>
    <property type="molecule type" value="Genomic_DNA"/>
</dbReference>
<dbReference type="Proteomes" id="UP000626786">
    <property type="component" value="Unassembled WGS sequence"/>
</dbReference>
<proteinExistence type="predicted"/>
<evidence type="ECO:0000313" key="2">
    <source>
        <dbReference type="EMBL" id="MBD7985063.1"/>
    </source>
</evidence>
<protein>
    <recommendedName>
        <fullName evidence="4">ABC transporter permease</fullName>
    </recommendedName>
</protein>
<reference evidence="2 3" key="1">
    <citation type="submission" date="2020-08" db="EMBL/GenBank/DDBJ databases">
        <title>A Genomic Blueprint of the Chicken Gut Microbiome.</title>
        <authorList>
            <person name="Gilroy R."/>
            <person name="Ravi A."/>
            <person name="Getino M."/>
            <person name="Pursley I."/>
            <person name="Horton D.L."/>
            <person name="Alikhan N.-F."/>
            <person name="Baker D."/>
            <person name="Gharbi K."/>
            <person name="Hall N."/>
            <person name="Watson M."/>
            <person name="Adriaenssens E.M."/>
            <person name="Foster-Nyarko E."/>
            <person name="Jarju S."/>
            <person name="Secka A."/>
            <person name="Antonio M."/>
            <person name="Oren A."/>
            <person name="Chaudhuri R."/>
            <person name="La Ragione R.M."/>
            <person name="Hildebrand F."/>
            <person name="Pallen M.J."/>
        </authorList>
    </citation>
    <scope>NUCLEOTIDE SEQUENCE [LARGE SCALE GENOMIC DNA]</scope>
    <source>
        <strain evidence="2 3">Sa2YVA2</strain>
    </source>
</reference>
<feature type="transmembrane region" description="Helical" evidence="1">
    <location>
        <begin position="241"/>
        <end position="266"/>
    </location>
</feature>
<feature type="transmembrane region" description="Helical" evidence="1">
    <location>
        <begin position="12"/>
        <end position="33"/>
    </location>
</feature>
<feature type="transmembrane region" description="Helical" evidence="1">
    <location>
        <begin position="333"/>
        <end position="350"/>
    </location>
</feature>
<evidence type="ECO:0000313" key="3">
    <source>
        <dbReference type="Proteomes" id="UP000626786"/>
    </source>
</evidence>
<organism evidence="2 3">
    <name type="scientific">Sporosarcina quadrami</name>
    <dbReference type="NCBI Taxonomy" id="2762234"/>
    <lineage>
        <taxon>Bacteria</taxon>
        <taxon>Bacillati</taxon>
        <taxon>Bacillota</taxon>
        <taxon>Bacilli</taxon>
        <taxon>Bacillales</taxon>
        <taxon>Caryophanaceae</taxon>
        <taxon>Sporosarcina</taxon>
    </lineage>
</organism>
<accession>A0ABR8UBI9</accession>
<gene>
    <name evidence="2" type="ORF">H9649_10735</name>
</gene>
<name>A0ABR8UBI9_9BACL</name>
<feature type="transmembrane region" description="Helical" evidence="1">
    <location>
        <begin position="300"/>
        <end position="326"/>
    </location>
</feature>
<keyword evidence="1" id="KW-0812">Transmembrane</keyword>
<feature type="transmembrane region" description="Helical" evidence="1">
    <location>
        <begin position="387"/>
        <end position="407"/>
    </location>
</feature>